<organism evidence="4 5">
    <name type="scientific">Flavobacterium hankyongi</name>
    <dbReference type="NCBI Taxonomy" id="1176532"/>
    <lineage>
        <taxon>Bacteria</taxon>
        <taxon>Pseudomonadati</taxon>
        <taxon>Bacteroidota</taxon>
        <taxon>Flavobacteriia</taxon>
        <taxon>Flavobacteriales</taxon>
        <taxon>Flavobacteriaceae</taxon>
        <taxon>Flavobacterium</taxon>
    </lineage>
</organism>
<dbReference type="Pfam" id="PF18962">
    <property type="entry name" value="Por_Secre_tail"/>
    <property type="match status" value="1"/>
</dbReference>
<keyword evidence="1" id="KW-0732">Signal</keyword>
<dbReference type="InterPro" id="IPR026444">
    <property type="entry name" value="Secre_tail"/>
</dbReference>
<feature type="domain" description="Ig-like" evidence="3">
    <location>
        <begin position="1163"/>
        <end position="1223"/>
    </location>
</feature>
<gene>
    <name evidence="4" type="ORF">GCM10023230_21930</name>
</gene>
<sequence length="1942" mass="197250">MLYSFQGNAQTTYYSKASATDFNDINSWGTATDGTGAAPGVISNADNFVIQNASTMSLTGNAAVRRLTITSGSLTVPSNTLTVSIAAANNTVFTINGGTLNLNGGTIAVNGNVVVSSGTFNQSGGDLRIDPNSGVAGTSVASGTASLLFSVATGTVSGGTITIVDPNFNASGKAVDYNVTTNSSTWSVNHTLQLGDGISTDTSSNTSGFILESYTGSGKLLYGKLKISGGNAANRWTSLGAWSIYVAGSVTVDAGSELRLNSSSTSPVLSGDIVNDGILTSTVNVTFGGTSGTATVVNTNAQMVSGTGIFRNLTTAPTANFTSITIQNNNVAGVTFPGTTNIASQPTNAFSISGTLTFTAGKVFTSGGASVVLGNATPSAGTLSYTAGGFASGVTFGRWFTAAGTGTSFASGADATNTTSRFPFVDSFGQGRSAWIERVAPVTASGVLAVVYNNVAGTTSGVYTDGGTPLDIKANDYWTVSALLGTPTSATSFKIQMVAPGIFSGTLATASTRVVRTDGTFVGTHEAGTTTPGGHRIGLTPAELTTGSYTLATNNADIPFASIASGGWNVNTTWNKGVVPTCTDVVTISAGTTVTSNSAANVARNVTISSGGTLISASGDLVIGCTLNNNFLTNNGTLTVSGGTLTINGNLMNNAGSTFNQSGGDIFVDGSDGVTANSVATGTPLVRVTASAPSNLNWTGGTLTIVDPHFGTSTTDYALSISQGGAANAAGAGHTVKFGNGVSTTAGGHTNGFYAYLFPGSFYYSLGNMIVDASTGTNRVVKYTSAFGILGDLTVTSGVFETNATSSLYVAGNIVNNSTINNLGTIQLARWINAAAAASTTAQSVSGSGVFQNLSTAPTANLTSLTVNNSNAAGVTLNVPLSVSGTLTLTQGFINTTNANLLTLGTVAAAGTLTGGSATAYVKGPFARTITSGNASSNYITYPVGKSVYNPVFLAPATTSVSVMKAEAFDTNAGTTDASIMSLSSKRWEAPIMSGTVTNINVRLGDAAIVAANIPVQAISAAGIYSSSFGSVATYAAGTPNTITSNTPLASGSYTGYLSYATSNICSGTPTPGATTTTATTICLGGSVTLGVTTIPAGSGVTFQWQSSPDGITYTNIPTATANTYVATPTATTYYQCVVTCSAGPASGTSTPVQITFTNNITATTPATRCGTGTANLAATASSGTINWYAAASGGSPVGTGSSFTTPSISTSTTYYAAAEGSTNGMVQLGTGITTTGTTNLSAFNNYRSSAKVQLIYTASELQSFGLRAGNITSIAFNVSSLGSSANNTNYVVNIGTTALATFSNTTFLTPTFTTCYGPSTYTHTASGWQTINFTTPYNWDGVSNLVLEISHDGIDSSASADTYYTATTGNTVLYSYNNSTLNNTLSTNRFNVQFSGQIVCSSPRVSVTATVNTPPTLTLSTSTVSICNGTSSSAVTLTTGGADYDTYVWSPATNVTGNSTSGWVFNPSATTTYTLTASQSSGSLCSTSTTVTVTVNPLPTAISISPSPVTVCEGVVQALTSSGGASVASGSNTIGADTTVTTQNGLEPTAFNNRYEHYWMQMVFTAAELNAAGVQAGNINGVKFNITTIGSATSVSDYRVYMGTTASSTLTAYVTSGLSEVFAAATYSQQLGVNTITFNTPYNWDGVSNIVLDIRSTGADSTNNSSTYYTATADNKTITSVTSTTFASSNAYVASNPTGTLSLKRLNTTFDWTSNVANPITWSPTTNLYTDVSGTVPYTGTNASTVYFKSNTVGTTSYTATATSVNTCTQSASVSVTVTTTVAPTGTSPQTFNAGQTLADLVVTGSNIVWYASASEASSATNPLPSSTPLVDNTTYYATQTVSGCPSTASLGVLVQAALNTNGFDLTKFKFYPNPVHDVLNIDYAQNISKVEVYNAVGQLVSVRSQSGTSTKVNMSGLSDGVYLIKLSSENTTQVIRVVKN</sequence>
<evidence type="ECO:0008006" key="6">
    <source>
        <dbReference type="Google" id="ProtNLM"/>
    </source>
</evidence>
<accession>A0ABP9A260</accession>
<dbReference type="NCBIfam" id="TIGR04183">
    <property type="entry name" value="Por_Secre_tail"/>
    <property type="match status" value="1"/>
</dbReference>
<dbReference type="EMBL" id="BAABIP010000018">
    <property type="protein sequence ID" value="GAA4771300.1"/>
    <property type="molecule type" value="Genomic_DNA"/>
</dbReference>
<dbReference type="InterPro" id="IPR044023">
    <property type="entry name" value="Ig_7"/>
</dbReference>
<reference evidence="5" key="1">
    <citation type="journal article" date="2019" name="Int. J. Syst. Evol. Microbiol.">
        <title>The Global Catalogue of Microorganisms (GCM) 10K type strain sequencing project: providing services to taxonomists for standard genome sequencing and annotation.</title>
        <authorList>
            <consortium name="The Broad Institute Genomics Platform"/>
            <consortium name="The Broad Institute Genome Sequencing Center for Infectious Disease"/>
            <person name="Wu L."/>
            <person name="Ma J."/>
        </authorList>
    </citation>
    <scope>NUCLEOTIDE SEQUENCE [LARGE SCALE GENOMIC DNA]</scope>
    <source>
        <strain evidence="5">JCM 18198</strain>
    </source>
</reference>
<dbReference type="Pfam" id="PF19081">
    <property type="entry name" value="Ig_7"/>
    <property type="match status" value="1"/>
</dbReference>
<feature type="domain" description="Secretion system C-terminal sorting" evidence="2">
    <location>
        <begin position="1873"/>
        <end position="1936"/>
    </location>
</feature>
<dbReference type="Proteomes" id="UP001500141">
    <property type="component" value="Unassembled WGS sequence"/>
</dbReference>
<evidence type="ECO:0000259" key="2">
    <source>
        <dbReference type="Pfam" id="PF18962"/>
    </source>
</evidence>
<name>A0ABP9A260_9FLAO</name>
<keyword evidence="5" id="KW-1185">Reference proteome</keyword>
<evidence type="ECO:0000313" key="5">
    <source>
        <dbReference type="Proteomes" id="UP001500141"/>
    </source>
</evidence>
<protein>
    <recommendedName>
        <fullName evidence="6">T9SS type A sorting domain-containing protein</fullName>
    </recommendedName>
</protein>
<evidence type="ECO:0000259" key="3">
    <source>
        <dbReference type="Pfam" id="PF19081"/>
    </source>
</evidence>
<proteinExistence type="predicted"/>
<comment type="caution">
    <text evidence="4">The sequence shown here is derived from an EMBL/GenBank/DDBJ whole genome shotgun (WGS) entry which is preliminary data.</text>
</comment>
<evidence type="ECO:0000256" key="1">
    <source>
        <dbReference type="ARBA" id="ARBA00022729"/>
    </source>
</evidence>
<evidence type="ECO:0000313" key="4">
    <source>
        <dbReference type="EMBL" id="GAA4771300.1"/>
    </source>
</evidence>